<sequence>MRNAGLSLGQLTQQRAPRWVAKGAKYRIKICGLGAGGIIHNHMVMLRRDTLQPQTLRRVICLTRQNTASIY</sequence>
<gene>
    <name evidence="1" type="ORF">GCM10007939_25140</name>
</gene>
<organism evidence="1 2">
    <name type="scientific">Amylibacter marinus</name>
    <dbReference type="NCBI Taxonomy" id="1475483"/>
    <lineage>
        <taxon>Bacteria</taxon>
        <taxon>Pseudomonadati</taxon>
        <taxon>Pseudomonadota</taxon>
        <taxon>Alphaproteobacteria</taxon>
        <taxon>Rhodobacterales</taxon>
        <taxon>Paracoccaceae</taxon>
        <taxon>Amylibacter</taxon>
    </lineage>
</organism>
<dbReference type="Proteomes" id="UP001156694">
    <property type="component" value="Unassembled WGS sequence"/>
</dbReference>
<comment type="caution">
    <text evidence="1">The sequence shown here is derived from an EMBL/GenBank/DDBJ whole genome shotgun (WGS) entry which is preliminary data.</text>
</comment>
<evidence type="ECO:0000313" key="2">
    <source>
        <dbReference type="Proteomes" id="UP001156694"/>
    </source>
</evidence>
<reference evidence="2" key="1">
    <citation type="journal article" date="2019" name="Int. J. Syst. Evol. Microbiol.">
        <title>The Global Catalogue of Microorganisms (GCM) 10K type strain sequencing project: providing services to taxonomists for standard genome sequencing and annotation.</title>
        <authorList>
            <consortium name="The Broad Institute Genomics Platform"/>
            <consortium name="The Broad Institute Genome Sequencing Center for Infectious Disease"/>
            <person name="Wu L."/>
            <person name="Ma J."/>
        </authorList>
    </citation>
    <scope>NUCLEOTIDE SEQUENCE [LARGE SCALE GENOMIC DNA]</scope>
    <source>
        <strain evidence="2">NBRC 110140</strain>
    </source>
</reference>
<keyword evidence="2" id="KW-1185">Reference proteome</keyword>
<proteinExistence type="predicted"/>
<dbReference type="EMBL" id="BSNN01000008">
    <property type="protein sequence ID" value="GLQ36230.1"/>
    <property type="molecule type" value="Genomic_DNA"/>
</dbReference>
<name>A0ABQ5VXT4_9RHOB</name>
<accession>A0ABQ5VXT4</accession>
<evidence type="ECO:0000313" key="1">
    <source>
        <dbReference type="EMBL" id="GLQ36230.1"/>
    </source>
</evidence>
<protein>
    <submittedName>
        <fullName evidence="1">Uncharacterized protein</fullName>
    </submittedName>
</protein>